<name>A0ABU5ZSE9_9FLAO</name>
<organism evidence="1 2">
    <name type="scientific">Aquimarina gracilis</name>
    <dbReference type="NCBI Taxonomy" id="874422"/>
    <lineage>
        <taxon>Bacteria</taxon>
        <taxon>Pseudomonadati</taxon>
        <taxon>Bacteroidota</taxon>
        <taxon>Flavobacteriia</taxon>
        <taxon>Flavobacteriales</taxon>
        <taxon>Flavobacteriaceae</taxon>
        <taxon>Aquimarina</taxon>
    </lineage>
</organism>
<gene>
    <name evidence="1" type="ORF">U6A24_02460</name>
</gene>
<protein>
    <recommendedName>
        <fullName evidence="3">Lipid/polyisoprenoid-binding YceI-like domain-containing protein</fullName>
    </recommendedName>
</protein>
<dbReference type="EMBL" id="JAYKLX010000001">
    <property type="protein sequence ID" value="MEB3344302.1"/>
    <property type="molecule type" value="Genomic_DNA"/>
</dbReference>
<comment type="caution">
    <text evidence="1">The sequence shown here is derived from an EMBL/GenBank/DDBJ whole genome shotgun (WGS) entry which is preliminary data.</text>
</comment>
<keyword evidence="2" id="KW-1185">Reference proteome</keyword>
<evidence type="ECO:0000313" key="1">
    <source>
        <dbReference type="EMBL" id="MEB3344302.1"/>
    </source>
</evidence>
<proteinExistence type="predicted"/>
<evidence type="ECO:0008006" key="3">
    <source>
        <dbReference type="Google" id="ProtNLM"/>
    </source>
</evidence>
<dbReference type="Proteomes" id="UP001327027">
    <property type="component" value="Unassembled WGS sequence"/>
</dbReference>
<dbReference type="PROSITE" id="PS51257">
    <property type="entry name" value="PROKAR_LIPOPROTEIN"/>
    <property type="match status" value="1"/>
</dbReference>
<evidence type="ECO:0000313" key="2">
    <source>
        <dbReference type="Proteomes" id="UP001327027"/>
    </source>
</evidence>
<accession>A0ABU5ZSE9</accession>
<sequence>MKITRIIFLIIITLFILACNNDNDYSDLSESETILLKVIGRGTVLGQPKTIVHPKTEEELEANCFLMDLVDPDTEEIIGTLQDCVLSMLVPSDGTITSEVITSININQRGTIQAENLVFHEVRSPILEFNFDTSFTPTENNVMSTTLEFEGMKGKVSLEGEANLSQLQEGIITFNNLFTIELEK</sequence>
<reference evidence="1 2" key="1">
    <citation type="journal article" date="2013" name="Int. J. Syst. Evol. Microbiol.">
        <title>Aquimarina gracilis sp. nov., isolated from the gut microflora of a mussel, Mytilus coruscus, and emended description of Aquimarina spongiae.</title>
        <authorList>
            <person name="Park S.C."/>
            <person name="Choe H.N."/>
            <person name="Baik K.S."/>
            <person name="Seong C.N."/>
        </authorList>
    </citation>
    <scope>NUCLEOTIDE SEQUENCE [LARGE SCALE GENOMIC DNA]</scope>
    <source>
        <strain evidence="1 2">PSC32</strain>
    </source>
</reference>
<dbReference type="RefSeq" id="WP_324178349.1">
    <property type="nucleotide sequence ID" value="NZ_BAABAW010000016.1"/>
</dbReference>